<evidence type="ECO:0000256" key="6">
    <source>
        <dbReference type="ARBA" id="ARBA00025744"/>
    </source>
</evidence>
<evidence type="ECO:0000256" key="3">
    <source>
        <dbReference type="ARBA" id="ARBA00023002"/>
    </source>
</evidence>
<keyword evidence="5" id="KW-0511">Multifunctional enzyme</keyword>
<keyword evidence="3" id="KW-0560">Oxidoreductase</keyword>
<feature type="domain" description="Alanine dehydrogenase/pyridine nucleotide transhydrogenase N-terminal" evidence="8">
    <location>
        <begin position="28"/>
        <end position="163"/>
    </location>
</feature>
<dbReference type="InterPro" id="IPR007886">
    <property type="entry name" value="AlaDH/PNT_N"/>
</dbReference>
<feature type="domain" description="Alanine dehydrogenase/pyridine nucleotide transhydrogenase NAD(H)-binding" evidence="7">
    <location>
        <begin position="207"/>
        <end position="404"/>
    </location>
</feature>
<keyword evidence="4" id="KW-0520">NAD</keyword>
<dbReference type="SMART" id="SM01002">
    <property type="entry name" value="AlaDh_PNT_C"/>
    <property type="match status" value="1"/>
</dbReference>
<dbReference type="InterPro" id="IPR043009">
    <property type="entry name" value="LOR/SDH_bifunc_enz_cons_dom_sf"/>
</dbReference>
<accession>A0ABQ6N4A0</accession>
<dbReference type="Pfam" id="PF16653">
    <property type="entry name" value="Sacchrp_dh_C"/>
    <property type="match status" value="1"/>
</dbReference>
<reference evidence="9 10" key="1">
    <citation type="journal article" date="2023" name="Commun. Biol.">
        <title>Genome analysis of Parmales, the sister group of diatoms, reveals the evolutionary specialization of diatoms from phago-mixotrophs to photoautotrophs.</title>
        <authorList>
            <person name="Ban H."/>
            <person name="Sato S."/>
            <person name="Yoshikawa S."/>
            <person name="Yamada K."/>
            <person name="Nakamura Y."/>
            <person name="Ichinomiya M."/>
            <person name="Sato N."/>
            <person name="Blanc-Mathieu R."/>
            <person name="Endo H."/>
            <person name="Kuwata A."/>
            <person name="Ogata H."/>
        </authorList>
    </citation>
    <scope>NUCLEOTIDE SEQUENCE [LARGE SCALE GENOMIC DNA]</scope>
</reference>
<gene>
    <name evidence="9" type="ORF">TeGR_g12048</name>
</gene>
<evidence type="ECO:0000313" key="10">
    <source>
        <dbReference type="Proteomes" id="UP001165060"/>
    </source>
</evidence>
<dbReference type="InterPro" id="IPR032095">
    <property type="entry name" value="Sacchrp_dh-like_C"/>
</dbReference>
<dbReference type="InterPro" id="IPR051168">
    <property type="entry name" value="AASS"/>
</dbReference>
<dbReference type="PANTHER" id="PTHR11133:SF22">
    <property type="entry name" value="ALPHA-AMINOADIPIC SEMIALDEHYDE SYNTHASE, MITOCHONDRIAL"/>
    <property type="match status" value="1"/>
</dbReference>
<comment type="pathway">
    <text evidence="1">Amino-acid degradation; L-lysine degradation via saccharopine pathway; glutaryl-CoA from L-lysine: step 1/6.</text>
</comment>
<dbReference type="InterPro" id="IPR005097">
    <property type="entry name" value="Sacchrp_dh_NADP-bd"/>
</dbReference>
<dbReference type="InterPro" id="IPR007545">
    <property type="entry name" value="LOR/SDH_bifunc_enz_cons_dom"/>
</dbReference>
<dbReference type="SUPFAM" id="SSF52283">
    <property type="entry name" value="Formate/glycerate dehydrogenase catalytic domain-like"/>
    <property type="match status" value="1"/>
</dbReference>
<sequence>MLSRLPTASLGSVRCLSAASYPGNGVLGIMRESYNKWERRVPLTPNQVTDLLRSGGATKVLVEPSKKRIFRDSEYRAAGAIVTEDLSEACLLIGVKQVEEAKLIKDKSYLFFSHVIKGQPENMPLLQTILDKNVRLFDYECITEGGVKGKPRLVAFGKFAGVAGMIDVFQAAGQQLLHKGYSTPFLNSPSSYMYRDLVSARFGISSMGRDIANGGLPDTLEPIVFAFTGTNPDGNVCTGAREVFELLPHKYVTVDELPALKASKGPHNCVYGVLVKQEDMTTKKDGSSPKEWSAEDVQHYRKNPDEYRAVFHERVAPYANVLINGMYWDQRYPRLLTKKHIKTLSNGGNVGYGLVAIADISCDIGGSVEFMSKSTHVEKPYYLYDPETDSTSDSVMQDGIVISAVDILPSELPRESSRFFGDALVGLLPSVLSPESKEPAPELMGATVAEGGELLENFSYIEQLKNDVILGAKSEVNQASPARKAQSGNGISDDKSLMLVLDGHLFDSGLLNTVLDLFEANKCGVEIDSIDVGQGVGGSEPSHAVLKVFCLNPAGSMSELRDVAKKAEDLAPLLPNAEATVNVITPFTDEEPCTVTDMTKKNILLLGSGRVANSFSEYLGRDDGRKVVVAGNVREEVSSVAGEAKFGEGHVFDVGGEANRGQLEGLVKDADVVVSLLPAPLHPMVAELCIGNRKNMVTASYVSPAIKELHSRCVDADICILNEVGLDPGMDHMSAMKIMDDVKERGGRIKHFSSVCGGLPAPEAANNPLM</sequence>
<dbReference type="SUPFAM" id="SSF51735">
    <property type="entry name" value="NAD(P)-binding Rossmann-fold domains"/>
    <property type="match status" value="1"/>
</dbReference>
<dbReference type="EMBL" id="BRYB01000905">
    <property type="protein sequence ID" value="GMI40057.1"/>
    <property type="molecule type" value="Genomic_DNA"/>
</dbReference>
<evidence type="ECO:0000256" key="1">
    <source>
        <dbReference type="ARBA" id="ARBA00004682"/>
    </source>
</evidence>
<comment type="pathway">
    <text evidence="2">Amino-acid degradation; L-lysine degradation via saccharopine pathway; glutaryl-CoA from L-lysine: step 2/6.</text>
</comment>
<protein>
    <recommendedName>
        <fullName evidence="11">Saccharopine dehydrogenase (NAD(+), L-glutamate-forming)</fullName>
    </recommendedName>
</protein>
<evidence type="ECO:0000259" key="7">
    <source>
        <dbReference type="SMART" id="SM01002"/>
    </source>
</evidence>
<dbReference type="Pfam" id="PF04455">
    <property type="entry name" value="Saccharop_dh_N"/>
    <property type="match status" value="1"/>
</dbReference>
<dbReference type="InterPro" id="IPR007698">
    <property type="entry name" value="AlaDH/PNT_NAD(H)-bd"/>
</dbReference>
<dbReference type="CDD" id="cd12189">
    <property type="entry name" value="LKR_SDH_like"/>
    <property type="match status" value="1"/>
</dbReference>
<organism evidence="9 10">
    <name type="scientific">Tetraparma gracilis</name>
    <dbReference type="NCBI Taxonomy" id="2962635"/>
    <lineage>
        <taxon>Eukaryota</taxon>
        <taxon>Sar</taxon>
        <taxon>Stramenopiles</taxon>
        <taxon>Ochrophyta</taxon>
        <taxon>Bolidophyceae</taxon>
        <taxon>Parmales</taxon>
        <taxon>Triparmaceae</taxon>
        <taxon>Tetraparma</taxon>
    </lineage>
</organism>
<evidence type="ECO:0008006" key="11">
    <source>
        <dbReference type="Google" id="ProtNLM"/>
    </source>
</evidence>
<dbReference type="PANTHER" id="PTHR11133">
    <property type="entry name" value="SACCHAROPINE DEHYDROGENASE"/>
    <property type="match status" value="1"/>
</dbReference>
<dbReference type="Proteomes" id="UP001165060">
    <property type="component" value="Unassembled WGS sequence"/>
</dbReference>
<evidence type="ECO:0000313" key="9">
    <source>
        <dbReference type="EMBL" id="GMI40057.1"/>
    </source>
</evidence>
<name>A0ABQ6N4A0_9STRA</name>
<dbReference type="Gene3D" id="3.30.70.2690">
    <property type="entry name" value="LOR/SDH bifunctional enzyme, conserved domain"/>
    <property type="match status" value="1"/>
</dbReference>
<dbReference type="InterPro" id="IPR036291">
    <property type="entry name" value="NAD(P)-bd_dom_sf"/>
</dbReference>
<evidence type="ECO:0000256" key="5">
    <source>
        <dbReference type="ARBA" id="ARBA00023268"/>
    </source>
</evidence>
<dbReference type="SMART" id="SM01003">
    <property type="entry name" value="AlaDh_PNT_N"/>
    <property type="match status" value="1"/>
</dbReference>
<comment type="caution">
    <text evidence="9">The sequence shown here is derived from an EMBL/GenBank/DDBJ whole genome shotgun (WGS) entry which is preliminary data.</text>
</comment>
<dbReference type="Gene3D" id="3.40.50.720">
    <property type="entry name" value="NAD(P)-binding Rossmann-like Domain"/>
    <property type="match status" value="3"/>
</dbReference>
<dbReference type="Pfam" id="PF03435">
    <property type="entry name" value="Sacchrp_dh_NADP"/>
    <property type="match status" value="1"/>
</dbReference>
<keyword evidence="10" id="KW-1185">Reference proteome</keyword>
<evidence type="ECO:0000256" key="4">
    <source>
        <dbReference type="ARBA" id="ARBA00023027"/>
    </source>
</evidence>
<comment type="similarity">
    <text evidence="6">In the C-terminal section; belongs to the saccharopine dehydrogenase family.</text>
</comment>
<evidence type="ECO:0000259" key="8">
    <source>
        <dbReference type="SMART" id="SM01003"/>
    </source>
</evidence>
<proteinExistence type="inferred from homology"/>
<evidence type="ECO:0000256" key="2">
    <source>
        <dbReference type="ARBA" id="ARBA00004720"/>
    </source>
</evidence>
<dbReference type="Pfam" id="PF05222">
    <property type="entry name" value="AlaDh_PNT_N"/>
    <property type="match status" value="1"/>
</dbReference>